<dbReference type="CDD" id="cd03140">
    <property type="entry name" value="GATase1_PfpI_3"/>
    <property type="match status" value="1"/>
</dbReference>
<dbReference type="SUPFAM" id="SSF52317">
    <property type="entry name" value="Class I glutamine amidotransferase-like"/>
    <property type="match status" value="1"/>
</dbReference>
<name>A0A6J4UUC2_9DEIN</name>
<dbReference type="Gene3D" id="3.40.50.880">
    <property type="match status" value="1"/>
</dbReference>
<dbReference type="InterPro" id="IPR029062">
    <property type="entry name" value="Class_I_gatase-like"/>
</dbReference>
<dbReference type="InterPro" id="IPR050325">
    <property type="entry name" value="Prot/Nucl_acid_deglycase"/>
</dbReference>
<proteinExistence type="predicted"/>
<dbReference type="Pfam" id="PF01965">
    <property type="entry name" value="DJ-1_PfpI"/>
    <property type="match status" value="1"/>
</dbReference>
<evidence type="ECO:0000313" key="2">
    <source>
        <dbReference type="EMBL" id="CAA9558387.1"/>
    </source>
</evidence>
<dbReference type="GO" id="GO:0005737">
    <property type="term" value="C:cytoplasm"/>
    <property type="evidence" value="ECO:0007669"/>
    <property type="project" value="TreeGrafter"/>
</dbReference>
<gene>
    <name evidence="2" type="ORF">AVDCRST_MAG86-398</name>
</gene>
<dbReference type="PANTHER" id="PTHR48094">
    <property type="entry name" value="PROTEIN/NUCLEIC ACID DEGLYCASE DJ-1-RELATED"/>
    <property type="match status" value="1"/>
</dbReference>
<feature type="domain" description="DJ-1/PfpI" evidence="1">
    <location>
        <begin position="2"/>
        <end position="166"/>
    </location>
</feature>
<organism evidence="2">
    <name type="scientific">uncultured Truepera sp</name>
    <dbReference type="NCBI Taxonomy" id="543023"/>
    <lineage>
        <taxon>Bacteria</taxon>
        <taxon>Thermotogati</taxon>
        <taxon>Deinococcota</taxon>
        <taxon>Deinococci</taxon>
        <taxon>Trueperales</taxon>
        <taxon>Trueperaceae</taxon>
        <taxon>Truepera</taxon>
        <taxon>environmental samples</taxon>
    </lineage>
</organism>
<accession>A0A6J4UUC2</accession>
<reference evidence="2" key="1">
    <citation type="submission" date="2020-02" db="EMBL/GenBank/DDBJ databases">
        <authorList>
            <person name="Meier V. D."/>
        </authorList>
    </citation>
    <scope>NUCLEOTIDE SEQUENCE</scope>
    <source>
        <strain evidence="2">AVDCRST_MAG86</strain>
    </source>
</reference>
<dbReference type="PANTHER" id="PTHR48094:SF19">
    <property type="entry name" value="DJ-1_PFPI DOMAIN-CONTAINING PROTEIN"/>
    <property type="match status" value="1"/>
</dbReference>
<dbReference type="EMBL" id="CADCWP010000026">
    <property type="protein sequence ID" value="CAA9558387.1"/>
    <property type="molecule type" value="Genomic_DNA"/>
</dbReference>
<evidence type="ECO:0000259" key="1">
    <source>
        <dbReference type="Pfam" id="PF01965"/>
    </source>
</evidence>
<dbReference type="InterPro" id="IPR002818">
    <property type="entry name" value="DJ-1/PfpI"/>
</dbReference>
<protein>
    <recommendedName>
        <fullName evidence="1">DJ-1/PfpI domain-containing protein</fullName>
    </recommendedName>
</protein>
<sequence length="193" mass="20714">MKKVYVLVFDGLADWEAPLALCEINNSGKFQVVTVGFTDALVTTMAGIKLVPDISLEAINPDDAAMLILPGGEMWEAGSPEGVGALLKTFEARGVPVAAICGATFEVARAGLTRGRRHTSNDKDYLAAVVPAYEDGAFYTTELAVTDGDLITASGVGSVEFTREITRHLGIYSEEQVGRWFELYKHGVWSGPI</sequence>
<dbReference type="AlphaFoldDB" id="A0A6J4UUC2"/>